<dbReference type="Pfam" id="PF12833">
    <property type="entry name" value="HTH_18"/>
    <property type="match status" value="1"/>
</dbReference>
<keyword evidence="6" id="KW-1185">Reference proteome</keyword>
<dbReference type="InterPro" id="IPR050204">
    <property type="entry name" value="AraC_XylS_family_regulators"/>
</dbReference>
<dbReference type="SUPFAM" id="SSF46689">
    <property type="entry name" value="Homeodomain-like"/>
    <property type="match status" value="1"/>
</dbReference>
<evidence type="ECO:0000256" key="3">
    <source>
        <dbReference type="ARBA" id="ARBA00023163"/>
    </source>
</evidence>
<dbReference type="EMBL" id="BLAE01000039">
    <property type="protein sequence ID" value="GES12797.1"/>
    <property type="molecule type" value="Genomic_DNA"/>
</dbReference>
<reference evidence="5 6" key="1">
    <citation type="submission" date="2019-10" db="EMBL/GenBank/DDBJ databases">
        <title>Whole genome shotgun sequence of Acrocarpospora macrocephala NBRC 16266.</title>
        <authorList>
            <person name="Ichikawa N."/>
            <person name="Kimura A."/>
            <person name="Kitahashi Y."/>
            <person name="Komaki H."/>
            <person name="Oguchi A."/>
        </authorList>
    </citation>
    <scope>NUCLEOTIDE SEQUENCE [LARGE SCALE GENOMIC DNA]</scope>
    <source>
        <strain evidence="5 6">NBRC 16266</strain>
    </source>
</reference>
<dbReference type="InterPro" id="IPR009057">
    <property type="entry name" value="Homeodomain-like_sf"/>
</dbReference>
<sequence length="327" mass="36008">MLLSNRAVFASSDLDEVRGEVAKVFCPHRLDLAGDADLLSARFNSVQLGSVRVSYLDYGADVHIEPGDLDTFFLVMIPLAGRSLIRAGDKEIVSTPLLAALPSPTRYLDMRWAAGCPQLVVKFERTFIERSLEQMLGEQLNGPVVFDLGMDLTMGWTRSWRDMADLLVREAERDDGLTGHPLAIAHLENALITLLLTMQPSNYLERLRAPRPAAVPKVVRRAVEFIEGHAHLPLTTSDIAGAVAVSSRSLQEGFRAHFGLSPTAYLRQVRLARVHDELKAADPARATVTTVAGRWGFLHQGRFAALYRERYGLPPSETLRRGSASGG</sequence>
<dbReference type="PANTHER" id="PTHR46796">
    <property type="entry name" value="HTH-TYPE TRANSCRIPTIONAL ACTIVATOR RHAS-RELATED"/>
    <property type="match status" value="1"/>
</dbReference>
<dbReference type="PANTHER" id="PTHR46796:SF12">
    <property type="entry name" value="HTH-TYPE DNA-BINDING TRANSCRIPTIONAL ACTIVATOR EUTR"/>
    <property type="match status" value="1"/>
</dbReference>
<dbReference type="GO" id="GO:0003700">
    <property type="term" value="F:DNA-binding transcription factor activity"/>
    <property type="evidence" value="ECO:0007669"/>
    <property type="project" value="InterPro"/>
</dbReference>
<keyword evidence="3" id="KW-0804">Transcription</keyword>
<dbReference type="RefSeq" id="WP_246268848.1">
    <property type="nucleotide sequence ID" value="NZ_BAAAHL010000050.1"/>
</dbReference>
<keyword evidence="2" id="KW-0238">DNA-binding</keyword>
<dbReference type="InterPro" id="IPR035418">
    <property type="entry name" value="AraC-bd_2"/>
</dbReference>
<dbReference type="Gene3D" id="1.10.10.60">
    <property type="entry name" value="Homeodomain-like"/>
    <property type="match status" value="1"/>
</dbReference>
<evidence type="ECO:0000313" key="5">
    <source>
        <dbReference type="EMBL" id="GES12797.1"/>
    </source>
</evidence>
<dbReference type="SMART" id="SM00342">
    <property type="entry name" value="HTH_ARAC"/>
    <property type="match status" value="1"/>
</dbReference>
<accession>A0A5M3WTP2</accession>
<comment type="caution">
    <text evidence="5">The sequence shown here is derived from an EMBL/GenBank/DDBJ whole genome shotgun (WGS) entry which is preliminary data.</text>
</comment>
<dbReference type="Proteomes" id="UP000331127">
    <property type="component" value="Unassembled WGS sequence"/>
</dbReference>
<dbReference type="Pfam" id="PF14525">
    <property type="entry name" value="AraC_binding_2"/>
    <property type="match status" value="1"/>
</dbReference>
<name>A0A5M3WTP2_9ACTN</name>
<evidence type="ECO:0000259" key="4">
    <source>
        <dbReference type="PROSITE" id="PS01124"/>
    </source>
</evidence>
<evidence type="ECO:0000256" key="1">
    <source>
        <dbReference type="ARBA" id="ARBA00023015"/>
    </source>
</evidence>
<feature type="domain" description="HTH araC/xylS-type" evidence="4">
    <location>
        <begin position="220"/>
        <end position="321"/>
    </location>
</feature>
<dbReference type="InterPro" id="IPR018060">
    <property type="entry name" value="HTH_AraC"/>
</dbReference>
<protein>
    <submittedName>
        <fullName evidence="5">Transcriptional regulator</fullName>
    </submittedName>
</protein>
<organism evidence="5 6">
    <name type="scientific">Acrocarpospora macrocephala</name>
    <dbReference type="NCBI Taxonomy" id="150177"/>
    <lineage>
        <taxon>Bacteria</taxon>
        <taxon>Bacillati</taxon>
        <taxon>Actinomycetota</taxon>
        <taxon>Actinomycetes</taxon>
        <taxon>Streptosporangiales</taxon>
        <taxon>Streptosporangiaceae</taxon>
        <taxon>Acrocarpospora</taxon>
    </lineage>
</organism>
<gene>
    <name evidence="5" type="ORF">Amac_063940</name>
</gene>
<dbReference type="GO" id="GO:0043565">
    <property type="term" value="F:sequence-specific DNA binding"/>
    <property type="evidence" value="ECO:0007669"/>
    <property type="project" value="InterPro"/>
</dbReference>
<proteinExistence type="predicted"/>
<evidence type="ECO:0000256" key="2">
    <source>
        <dbReference type="ARBA" id="ARBA00023125"/>
    </source>
</evidence>
<keyword evidence="1" id="KW-0805">Transcription regulation</keyword>
<evidence type="ECO:0000313" key="6">
    <source>
        <dbReference type="Proteomes" id="UP000331127"/>
    </source>
</evidence>
<dbReference type="AlphaFoldDB" id="A0A5M3WTP2"/>
<dbReference type="PROSITE" id="PS01124">
    <property type="entry name" value="HTH_ARAC_FAMILY_2"/>
    <property type="match status" value="1"/>
</dbReference>